<keyword evidence="3" id="KW-1185">Reference proteome</keyword>
<reference evidence="2" key="1">
    <citation type="submission" date="2019-08" db="EMBL/GenBank/DDBJ databases">
        <title>The improved chromosome-level genome for the pearl oyster Pinctada fucata martensii using PacBio sequencing and Hi-C.</title>
        <authorList>
            <person name="Zheng Z."/>
        </authorList>
    </citation>
    <scope>NUCLEOTIDE SEQUENCE</scope>
    <source>
        <strain evidence="2">ZZ-2019</strain>
        <tissue evidence="2">Adductor muscle</tissue>
    </source>
</reference>
<dbReference type="Proteomes" id="UP001186944">
    <property type="component" value="Unassembled WGS sequence"/>
</dbReference>
<dbReference type="AlphaFoldDB" id="A0AA89CC16"/>
<dbReference type="EMBL" id="VSWD01000004">
    <property type="protein sequence ID" value="KAK3104799.1"/>
    <property type="molecule type" value="Genomic_DNA"/>
</dbReference>
<evidence type="ECO:0000313" key="2">
    <source>
        <dbReference type="EMBL" id="KAK3104799.1"/>
    </source>
</evidence>
<name>A0AA89CC16_PINIB</name>
<evidence type="ECO:0000313" key="3">
    <source>
        <dbReference type="Proteomes" id="UP001186944"/>
    </source>
</evidence>
<proteinExistence type="predicted"/>
<comment type="caution">
    <text evidence="2">The sequence shown here is derived from an EMBL/GenBank/DDBJ whole genome shotgun (WGS) entry which is preliminary data.</text>
</comment>
<evidence type="ECO:0000256" key="1">
    <source>
        <dbReference type="SAM" id="MobiDB-lite"/>
    </source>
</evidence>
<organism evidence="2 3">
    <name type="scientific">Pinctada imbricata</name>
    <name type="common">Atlantic pearl-oyster</name>
    <name type="synonym">Pinctada martensii</name>
    <dbReference type="NCBI Taxonomy" id="66713"/>
    <lineage>
        <taxon>Eukaryota</taxon>
        <taxon>Metazoa</taxon>
        <taxon>Spiralia</taxon>
        <taxon>Lophotrochozoa</taxon>
        <taxon>Mollusca</taxon>
        <taxon>Bivalvia</taxon>
        <taxon>Autobranchia</taxon>
        <taxon>Pteriomorphia</taxon>
        <taxon>Pterioida</taxon>
        <taxon>Pterioidea</taxon>
        <taxon>Pteriidae</taxon>
        <taxon>Pinctada</taxon>
    </lineage>
</organism>
<gene>
    <name evidence="2" type="ORF">FSP39_010331</name>
</gene>
<accession>A0AA89CC16</accession>
<sequence length="112" mass="12030">MDESRESGFINSQPCIAEFMTTIPLLNETIQSPSITSDGMRGYMQPYAPAPPSMAQMDDPRIIGGGDPGGRDHTGAISNVKIPDFPWMREKKNIRKSSSSSSSAGQGPDIGK</sequence>
<protein>
    <submittedName>
        <fullName evidence="2">Uncharacterized protein</fullName>
    </submittedName>
</protein>
<feature type="region of interest" description="Disordered" evidence="1">
    <location>
        <begin position="32"/>
        <end position="112"/>
    </location>
</feature>